<keyword evidence="2" id="KW-1185">Reference proteome</keyword>
<dbReference type="EMBL" id="NJEU01002054">
    <property type="protein sequence ID" value="PHH58691.1"/>
    <property type="molecule type" value="Genomic_DNA"/>
</dbReference>
<dbReference type="Proteomes" id="UP000224854">
    <property type="component" value="Unassembled WGS sequence"/>
</dbReference>
<evidence type="ECO:0000313" key="2">
    <source>
        <dbReference type="Proteomes" id="UP000224854"/>
    </source>
</evidence>
<proteinExistence type="predicted"/>
<accession>A0A2C5XVP1</accession>
<gene>
    <name evidence="1" type="ORF">CDD82_2781</name>
</gene>
<protein>
    <submittedName>
        <fullName evidence="1">Uncharacterized protein</fullName>
    </submittedName>
</protein>
<dbReference type="AlphaFoldDB" id="A0A2C5XVP1"/>
<name>A0A2C5XVP1_9HYPO</name>
<reference evidence="1 2" key="1">
    <citation type="submission" date="2017-06" db="EMBL/GenBank/DDBJ databases">
        <title>Ant-infecting Ophiocordyceps genomes reveal a high diversity of potential behavioral manipulation genes and a possible major role for enterotoxins.</title>
        <authorList>
            <person name="De Bekker C."/>
            <person name="Evans H.C."/>
            <person name="Brachmann A."/>
            <person name="Hughes D.P."/>
        </authorList>
    </citation>
    <scope>NUCLEOTIDE SEQUENCE [LARGE SCALE GENOMIC DNA]</scope>
    <source>
        <strain evidence="1 2">1348a</strain>
    </source>
</reference>
<evidence type="ECO:0000313" key="1">
    <source>
        <dbReference type="EMBL" id="PHH58691.1"/>
    </source>
</evidence>
<comment type="caution">
    <text evidence="1">The sequence shown here is derived from an EMBL/GenBank/DDBJ whole genome shotgun (WGS) entry which is preliminary data.</text>
</comment>
<dbReference type="OrthoDB" id="4259138at2759"/>
<sequence length="138" mass="15214">MYVFEEKFSDDPTKGPCSSDALMGLTTDSDASAAAILLCPLSMTGVRFGTVEAKPISESLFINDEPPISNAQTIKDVSPEAETLYHELFHLVRGNQAMPKHGEEYNPLRMMGLVARKNSRPWEIEDAVANPQSYTYTA</sequence>
<organism evidence="1 2">
    <name type="scientific">Ophiocordyceps australis</name>
    <dbReference type="NCBI Taxonomy" id="1399860"/>
    <lineage>
        <taxon>Eukaryota</taxon>
        <taxon>Fungi</taxon>
        <taxon>Dikarya</taxon>
        <taxon>Ascomycota</taxon>
        <taxon>Pezizomycotina</taxon>
        <taxon>Sordariomycetes</taxon>
        <taxon>Hypocreomycetidae</taxon>
        <taxon>Hypocreales</taxon>
        <taxon>Ophiocordycipitaceae</taxon>
        <taxon>Ophiocordyceps</taxon>
    </lineage>
</organism>